<dbReference type="SMART" id="SM01130">
    <property type="entry name" value="DHDPS"/>
    <property type="match status" value="1"/>
</dbReference>
<comment type="similarity">
    <text evidence="3 12 13">Belongs to the DapA family.</text>
</comment>
<dbReference type="Proteomes" id="UP001595765">
    <property type="component" value="Unassembled WGS sequence"/>
</dbReference>
<keyword evidence="7 12" id="KW-0220">Diaminopimelate biosynthesis</keyword>
<sequence>MVGQTTSITRDLIASRQGVCVTITKQHVSGVILPLVTPFSDGKVDEKSLTQLVARYRATGITGVVLAGTTGESPVLSGSEVQLVVEHVAGELDGALPVYLGVSGNDTRSVAADIASYDKLSVDGYLVAAPYYNRPSQAGLSAHFDAVARQTDRAVIVYNIPYRTGVNLENSTLLALAERHSNVVGVKDSSGDIKQSMELIREGSERLAVMTGEDHLFFACVALGGAGGILASAHVLPERFVKVYRDLADGRREDALSAWNQLSPWIPLLFNEPNPVPLKAWLAEQGIISSAECRLPLAPATPGLLAAVRERLPRDPAH</sequence>
<keyword evidence="8 12" id="KW-0457">Lysine biosynthesis</keyword>
<dbReference type="RefSeq" id="WP_386430425.1">
    <property type="nucleotide sequence ID" value="NZ_JBHSBB010000012.1"/>
</dbReference>
<dbReference type="GO" id="GO:0008840">
    <property type="term" value="F:4-hydroxy-tetrahydrodipicolinate synthase activity"/>
    <property type="evidence" value="ECO:0007669"/>
    <property type="project" value="UniProtKB-EC"/>
</dbReference>
<dbReference type="Pfam" id="PF00701">
    <property type="entry name" value="DHDPS"/>
    <property type="match status" value="1"/>
</dbReference>
<evidence type="ECO:0000256" key="11">
    <source>
        <dbReference type="ARBA" id="ARBA00047836"/>
    </source>
</evidence>
<keyword evidence="9 12" id="KW-0456">Lyase</keyword>
<accession>A0ABV8HQX7</accession>
<keyword evidence="15" id="KW-1185">Reference proteome</keyword>
<comment type="caution">
    <text evidence="12">Was originally thought to be a dihydrodipicolinate synthase (DHDPS), catalyzing the condensation of (S)-aspartate-beta-semialdehyde [(S)-ASA] and pyruvate to dihydrodipicolinate (DHDP). However, it was shown in E.coli that the product of the enzymatic reaction is not dihydrodipicolinate but in fact (4S)-4-hydroxy-2,3,4,5-tetrahydro-(2S)-dipicolinic acid (HTPA), and that the consecutive dehydration reaction leading to DHDP is not spontaneous but catalyzed by DapB.</text>
</comment>
<feature type="binding site" evidence="12">
    <location>
        <position position="70"/>
    </location>
    <ligand>
        <name>pyruvate</name>
        <dbReference type="ChEBI" id="CHEBI:15361"/>
    </ligand>
</feature>
<comment type="caution">
    <text evidence="14">The sequence shown here is derived from an EMBL/GenBank/DDBJ whole genome shotgun (WGS) entry which is preliminary data.</text>
</comment>
<evidence type="ECO:0000256" key="7">
    <source>
        <dbReference type="ARBA" id="ARBA00022915"/>
    </source>
</evidence>
<feature type="active site" description="Schiff-base intermediate with substrate" evidence="12">
    <location>
        <position position="187"/>
    </location>
</feature>
<evidence type="ECO:0000256" key="3">
    <source>
        <dbReference type="ARBA" id="ARBA00007592"/>
    </source>
</evidence>
<organism evidence="14 15">
    <name type="scientific">Streptomyces polygonati</name>
    <dbReference type="NCBI Taxonomy" id="1617087"/>
    <lineage>
        <taxon>Bacteria</taxon>
        <taxon>Bacillati</taxon>
        <taxon>Actinomycetota</taxon>
        <taxon>Actinomycetes</taxon>
        <taxon>Kitasatosporales</taxon>
        <taxon>Streptomycetaceae</taxon>
        <taxon>Streptomyces</taxon>
    </lineage>
</organism>
<evidence type="ECO:0000313" key="15">
    <source>
        <dbReference type="Proteomes" id="UP001595765"/>
    </source>
</evidence>
<evidence type="ECO:0000256" key="10">
    <source>
        <dbReference type="ARBA" id="ARBA00023270"/>
    </source>
</evidence>
<proteinExistence type="inferred from homology"/>
<dbReference type="InterPro" id="IPR002220">
    <property type="entry name" value="DapA-like"/>
</dbReference>
<reference evidence="15" key="1">
    <citation type="journal article" date="2019" name="Int. J. Syst. Evol. Microbiol.">
        <title>The Global Catalogue of Microorganisms (GCM) 10K type strain sequencing project: providing services to taxonomists for standard genome sequencing and annotation.</title>
        <authorList>
            <consortium name="The Broad Institute Genomics Platform"/>
            <consortium name="The Broad Institute Genome Sequencing Center for Infectious Disease"/>
            <person name="Wu L."/>
            <person name="Ma J."/>
        </authorList>
    </citation>
    <scope>NUCLEOTIDE SEQUENCE [LARGE SCALE GENOMIC DNA]</scope>
    <source>
        <strain evidence="15">CGMCC 4.7237</strain>
    </source>
</reference>
<dbReference type="PROSITE" id="PS00665">
    <property type="entry name" value="DHDPS_1"/>
    <property type="match status" value="1"/>
</dbReference>
<evidence type="ECO:0000256" key="4">
    <source>
        <dbReference type="ARBA" id="ARBA00012086"/>
    </source>
</evidence>
<comment type="pathway">
    <text evidence="2 12">Amino-acid biosynthesis; L-lysine biosynthesis via DAP pathway; (S)-tetrahydrodipicolinate from L-aspartate: step 3/4.</text>
</comment>
<keyword evidence="10 12" id="KW-0704">Schiff base</keyword>
<dbReference type="NCBIfam" id="TIGR00674">
    <property type="entry name" value="dapA"/>
    <property type="match status" value="1"/>
</dbReference>
<feature type="site" description="Part of a proton relay during catalysis" evidence="12">
    <location>
        <position position="132"/>
    </location>
</feature>
<name>A0ABV8HQX7_9ACTN</name>
<keyword evidence="6 12" id="KW-0028">Amino-acid biosynthesis</keyword>
<dbReference type="PANTHER" id="PTHR12128:SF66">
    <property type="entry name" value="4-HYDROXY-2-OXOGLUTARATE ALDOLASE, MITOCHONDRIAL"/>
    <property type="match status" value="1"/>
</dbReference>
<evidence type="ECO:0000256" key="1">
    <source>
        <dbReference type="ARBA" id="ARBA00003294"/>
    </source>
</evidence>
<dbReference type="EMBL" id="JBHSBB010000012">
    <property type="protein sequence ID" value="MFC4033332.1"/>
    <property type="molecule type" value="Genomic_DNA"/>
</dbReference>
<keyword evidence="5 12" id="KW-0963">Cytoplasm</keyword>
<dbReference type="PIRSF" id="PIRSF001365">
    <property type="entry name" value="DHDPS"/>
    <property type="match status" value="1"/>
</dbReference>
<comment type="subunit">
    <text evidence="12">Homotetramer; dimer of dimers.</text>
</comment>
<dbReference type="InterPro" id="IPR020625">
    <property type="entry name" value="Schiff_base-form_aldolases_AS"/>
</dbReference>
<dbReference type="PROSITE" id="PS00666">
    <property type="entry name" value="DHDPS_2"/>
    <property type="match status" value="1"/>
</dbReference>
<comment type="catalytic activity">
    <reaction evidence="11 12">
        <text>L-aspartate 4-semialdehyde + pyruvate = (2S,4S)-4-hydroxy-2,3,4,5-tetrahydrodipicolinate + H2O + H(+)</text>
        <dbReference type="Rhea" id="RHEA:34171"/>
        <dbReference type="ChEBI" id="CHEBI:15361"/>
        <dbReference type="ChEBI" id="CHEBI:15377"/>
        <dbReference type="ChEBI" id="CHEBI:15378"/>
        <dbReference type="ChEBI" id="CHEBI:67139"/>
        <dbReference type="ChEBI" id="CHEBI:537519"/>
        <dbReference type="EC" id="4.3.3.7"/>
    </reaction>
</comment>
<feature type="binding site" evidence="12">
    <location>
        <position position="229"/>
    </location>
    <ligand>
        <name>pyruvate</name>
        <dbReference type="ChEBI" id="CHEBI:15361"/>
    </ligand>
</feature>
<evidence type="ECO:0000256" key="9">
    <source>
        <dbReference type="ARBA" id="ARBA00023239"/>
    </source>
</evidence>
<dbReference type="InterPro" id="IPR013785">
    <property type="entry name" value="Aldolase_TIM"/>
</dbReference>
<dbReference type="InterPro" id="IPR005263">
    <property type="entry name" value="DapA"/>
</dbReference>
<dbReference type="InterPro" id="IPR020624">
    <property type="entry name" value="Schiff_base-form_aldolases_CS"/>
</dbReference>
<evidence type="ECO:0000256" key="8">
    <source>
        <dbReference type="ARBA" id="ARBA00023154"/>
    </source>
</evidence>
<dbReference type="CDD" id="cd00950">
    <property type="entry name" value="DHDPS"/>
    <property type="match status" value="1"/>
</dbReference>
<dbReference type="EC" id="4.3.3.7" evidence="4 12"/>
<evidence type="ECO:0000256" key="2">
    <source>
        <dbReference type="ARBA" id="ARBA00005120"/>
    </source>
</evidence>
<feature type="active site" description="Proton donor/acceptor" evidence="12">
    <location>
        <position position="158"/>
    </location>
</feature>
<dbReference type="PANTHER" id="PTHR12128">
    <property type="entry name" value="DIHYDRODIPICOLINATE SYNTHASE"/>
    <property type="match status" value="1"/>
</dbReference>
<dbReference type="SUPFAM" id="SSF51569">
    <property type="entry name" value="Aldolase"/>
    <property type="match status" value="1"/>
</dbReference>
<dbReference type="PRINTS" id="PR00146">
    <property type="entry name" value="DHPICSNTHASE"/>
</dbReference>
<evidence type="ECO:0000256" key="13">
    <source>
        <dbReference type="PIRNR" id="PIRNR001365"/>
    </source>
</evidence>
<gene>
    <name evidence="12 14" type="primary">dapA</name>
    <name evidence="14" type="ORF">ACFO3J_17815</name>
</gene>
<evidence type="ECO:0000256" key="5">
    <source>
        <dbReference type="ARBA" id="ARBA00022490"/>
    </source>
</evidence>
<protein>
    <recommendedName>
        <fullName evidence="4 12">4-hydroxy-tetrahydrodipicolinate synthase</fullName>
        <shortName evidence="12">HTPA synthase</shortName>
        <ecNumber evidence="4 12">4.3.3.7</ecNumber>
    </recommendedName>
</protein>
<evidence type="ECO:0000313" key="14">
    <source>
        <dbReference type="EMBL" id="MFC4033332.1"/>
    </source>
</evidence>
<comment type="function">
    <text evidence="1 12">Catalyzes the condensation of (S)-aspartate-beta-semialdehyde [(S)-ASA] and pyruvate to 4-hydroxy-tetrahydrodipicolinate (HTPA).</text>
</comment>
<evidence type="ECO:0000256" key="6">
    <source>
        <dbReference type="ARBA" id="ARBA00022605"/>
    </source>
</evidence>
<dbReference type="Gene3D" id="3.20.20.70">
    <property type="entry name" value="Aldolase class I"/>
    <property type="match status" value="1"/>
</dbReference>
<evidence type="ECO:0000256" key="12">
    <source>
        <dbReference type="HAMAP-Rule" id="MF_00418"/>
    </source>
</evidence>
<feature type="site" description="Part of a proton relay during catalysis" evidence="12">
    <location>
        <position position="69"/>
    </location>
</feature>
<dbReference type="HAMAP" id="MF_00418">
    <property type="entry name" value="DapA"/>
    <property type="match status" value="1"/>
</dbReference>
<comment type="subcellular location">
    <subcellularLocation>
        <location evidence="12">Cytoplasm</location>
    </subcellularLocation>
</comment>